<evidence type="ECO:0000256" key="6">
    <source>
        <dbReference type="SAM" id="Phobius"/>
    </source>
</evidence>
<feature type="transmembrane region" description="Helical" evidence="6">
    <location>
        <begin position="578"/>
        <end position="603"/>
    </location>
</feature>
<feature type="region of interest" description="Disordered" evidence="5">
    <location>
        <begin position="964"/>
        <end position="983"/>
    </location>
</feature>
<dbReference type="GO" id="GO:0001518">
    <property type="term" value="C:voltage-gated sodium channel complex"/>
    <property type="evidence" value="ECO:0007669"/>
    <property type="project" value="TreeGrafter"/>
</dbReference>
<proteinExistence type="predicted"/>
<dbReference type="InterPro" id="IPR005821">
    <property type="entry name" value="Ion_trans_dom"/>
</dbReference>
<feature type="domain" description="Ion transport" evidence="7">
    <location>
        <begin position="453"/>
        <end position="658"/>
    </location>
</feature>
<evidence type="ECO:0000259" key="7">
    <source>
        <dbReference type="Pfam" id="PF00520"/>
    </source>
</evidence>
<reference evidence="8" key="1">
    <citation type="submission" date="2022-10" db="EMBL/GenBank/DDBJ databases">
        <authorList>
            <person name="Chen Y."/>
            <person name="Dougan E. K."/>
            <person name="Chan C."/>
            <person name="Rhodes N."/>
            <person name="Thang M."/>
        </authorList>
    </citation>
    <scope>NUCLEOTIDE SEQUENCE</scope>
</reference>
<feature type="compositionally biased region" description="Basic and acidic residues" evidence="5">
    <location>
        <begin position="38"/>
        <end position="49"/>
    </location>
</feature>
<dbReference type="Gene3D" id="1.10.287.70">
    <property type="match status" value="1"/>
</dbReference>
<name>A0A9P1GUB2_9DINO</name>
<evidence type="ECO:0000256" key="3">
    <source>
        <dbReference type="ARBA" id="ARBA00022989"/>
    </source>
</evidence>
<dbReference type="EMBL" id="CAMXCT010006842">
    <property type="protein sequence ID" value="CAI4020927.1"/>
    <property type="molecule type" value="Genomic_DNA"/>
</dbReference>
<keyword evidence="10" id="KW-1185">Reference proteome</keyword>
<feature type="transmembrane region" description="Helical" evidence="6">
    <location>
        <begin position="524"/>
        <end position="557"/>
    </location>
</feature>
<organism evidence="8">
    <name type="scientific">Cladocopium goreaui</name>
    <dbReference type="NCBI Taxonomy" id="2562237"/>
    <lineage>
        <taxon>Eukaryota</taxon>
        <taxon>Sar</taxon>
        <taxon>Alveolata</taxon>
        <taxon>Dinophyceae</taxon>
        <taxon>Suessiales</taxon>
        <taxon>Symbiodiniaceae</taxon>
        <taxon>Cladocopium</taxon>
    </lineage>
</organism>
<dbReference type="EMBL" id="CAMXCT030006842">
    <property type="protein sequence ID" value="CAL4808239.1"/>
    <property type="molecule type" value="Genomic_DNA"/>
</dbReference>
<dbReference type="Gene3D" id="1.20.120.350">
    <property type="entry name" value="Voltage-gated potassium channels. Chain C"/>
    <property type="match status" value="1"/>
</dbReference>
<sequence>MGECRPQPQIGTAIWDTLPEKEPRVRQGAPRSQLDSKFYPKDPIPERPLKRPKTPPKIVEKAEGIRKIECIPLKQRAIHDTSKRCFPWARSQPTGYDNPVQWEEAPVPGKRPSHPVSANGPVGVEHRRCFPEKIIPSSIPPALCKPPFGSEWGGWALNGAPGRGPLQQPWDSLRGTNEEREERFCDARTKRFPEMMYDDTFHRTHWHLDAKNHVDQASAKRVHLNVPKAMSPWKTSDSEILAPSSTLDIIWPFQLLAERVPAPGWVRSDSDATCLSKGLQWTGTSEFVVRSSFEVLIGEVHRQQRLALASYQLLTQQHELWQKSVTKVLSQADRAGCPTGTSGENGTTSGLTPPLLSATGGNIQAEPLQLPEPALPTESSINLILPPAGFVQSNKTRKTMALSSVENFQASNQKGPLKKIVAEILLDQEAQKRRADLGFWSEGQKKVEEFVLSKWFEYITGLVILLNMVTIGVEAELSLHHTDGDTWAAHAERIFLALFTIEILLRIIGLGTKNLTNVWFYMDFLLVGIGLLARVVIPISGAGGLAGFETLLLVRCLRLLRLVRALRMVSHFKVMWRLVYSLLTAGQTMLSTTVLILLALFIFGCVALEFITKDPKLSSHPETGPIVTDFFSSLPRAILTLTQFVTLDSIAAVYYPLIVPEVRAAESGVKGVAAETLKLGLLTVLQISRSEFVAPGEAILEGRTCSFLFRLCNVLFGDISNPSTAFPHYFYHDALCPIAVQQKVRRDCPSEGDSALAFWQGGQTFHGIMVIRPETTKGEFNVVFAFRIMQDKFASWATFQFRKVLEAVRNTTQWFLNRPNIQKLREIDEKFYVVLSIQSFKRGLPMMPCSREPLVTIDAGERLGLPHWRRYKTQQEHNPRKSRFHLFEYVKILLNAIGEDIEAFDTLDGRELVSYQCVVRRTDWELLRNRFAEVVPLAKAAYRRANGGTYAPSIHEDAEAKFNPQEPKADGAEHSGQPEPDPTRLVVRNTFLDLEEQHQDLMHRPPRRARTVKINVAL</sequence>
<protein>
    <submittedName>
        <fullName evidence="9">Voltage-dependent L-type calcium channel subunit alpha-1S</fullName>
    </submittedName>
</protein>
<dbReference type="EMBL" id="CAMXCT020006842">
    <property type="protein sequence ID" value="CAL1174302.1"/>
    <property type="molecule type" value="Genomic_DNA"/>
</dbReference>
<dbReference type="OrthoDB" id="2984333at2759"/>
<evidence type="ECO:0000313" key="9">
    <source>
        <dbReference type="EMBL" id="CAL4808239.1"/>
    </source>
</evidence>
<keyword evidence="4 6" id="KW-0472">Membrane</keyword>
<dbReference type="Pfam" id="PF00520">
    <property type="entry name" value="Ion_trans"/>
    <property type="match status" value="1"/>
</dbReference>
<dbReference type="SUPFAM" id="SSF81324">
    <property type="entry name" value="Voltage-gated potassium channels"/>
    <property type="match status" value="1"/>
</dbReference>
<dbReference type="AlphaFoldDB" id="A0A9P1GUB2"/>
<evidence type="ECO:0000313" key="8">
    <source>
        <dbReference type="EMBL" id="CAI4020927.1"/>
    </source>
</evidence>
<dbReference type="InterPro" id="IPR043203">
    <property type="entry name" value="VGCC_Ca_Na"/>
</dbReference>
<keyword evidence="3 6" id="KW-1133">Transmembrane helix</keyword>
<dbReference type="Proteomes" id="UP001152797">
    <property type="component" value="Unassembled WGS sequence"/>
</dbReference>
<feature type="region of interest" description="Disordered" evidence="5">
    <location>
        <begin position="163"/>
        <end position="182"/>
    </location>
</feature>
<evidence type="ECO:0000256" key="1">
    <source>
        <dbReference type="ARBA" id="ARBA00004141"/>
    </source>
</evidence>
<evidence type="ECO:0000256" key="4">
    <source>
        <dbReference type="ARBA" id="ARBA00023136"/>
    </source>
</evidence>
<comment type="caution">
    <text evidence="8">The sequence shown here is derived from an EMBL/GenBank/DDBJ whole genome shotgun (WGS) entry which is preliminary data.</text>
</comment>
<dbReference type="InterPro" id="IPR027359">
    <property type="entry name" value="Volt_channel_dom_sf"/>
</dbReference>
<accession>A0A9P1GUB2</accession>
<comment type="subcellular location">
    <subcellularLocation>
        <location evidence="1">Membrane</location>
        <topology evidence="1">Multi-pass membrane protein</topology>
    </subcellularLocation>
</comment>
<dbReference type="PANTHER" id="PTHR10037:SF62">
    <property type="entry name" value="SODIUM CHANNEL PROTEIN 60E"/>
    <property type="match status" value="1"/>
</dbReference>
<feature type="region of interest" description="Disordered" evidence="5">
    <location>
        <begin position="1"/>
        <end position="58"/>
    </location>
</feature>
<reference evidence="9 10" key="2">
    <citation type="submission" date="2024-05" db="EMBL/GenBank/DDBJ databases">
        <authorList>
            <person name="Chen Y."/>
            <person name="Shah S."/>
            <person name="Dougan E. K."/>
            <person name="Thang M."/>
            <person name="Chan C."/>
        </authorList>
    </citation>
    <scope>NUCLEOTIDE SEQUENCE [LARGE SCALE GENOMIC DNA]</scope>
</reference>
<dbReference type="PANTHER" id="PTHR10037">
    <property type="entry name" value="VOLTAGE-GATED CATION CHANNEL CALCIUM AND SODIUM"/>
    <property type="match status" value="1"/>
</dbReference>
<dbReference type="GO" id="GO:0005248">
    <property type="term" value="F:voltage-gated sodium channel activity"/>
    <property type="evidence" value="ECO:0007669"/>
    <property type="project" value="TreeGrafter"/>
</dbReference>
<evidence type="ECO:0000313" key="10">
    <source>
        <dbReference type="Proteomes" id="UP001152797"/>
    </source>
</evidence>
<evidence type="ECO:0000256" key="5">
    <source>
        <dbReference type="SAM" id="MobiDB-lite"/>
    </source>
</evidence>
<evidence type="ECO:0000256" key="2">
    <source>
        <dbReference type="ARBA" id="ARBA00022692"/>
    </source>
</evidence>
<gene>
    <name evidence="8" type="ORF">C1SCF055_LOCUS45299</name>
</gene>
<keyword evidence="2 6" id="KW-0812">Transmembrane</keyword>